<evidence type="ECO:0000256" key="4">
    <source>
        <dbReference type="ARBA" id="ARBA00023002"/>
    </source>
</evidence>
<accession>A0A8K0VYE3</accession>
<dbReference type="PANTHER" id="PTHR47178">
    <property type="entry name" value="MONOOXYGENASE, FAD-BINDING"/>
    <property type="match status" value="1"/>
</dbReference>
<keyword evidence="3" id="KW-0274">FAD</keyword>
<dbReference type="PANTHER" id="PTHR47178:SF2">
    <property type="entry name" value="FAD-BINDING DOMAIN-CONTAINING PROTEIN"/>
    <property type="match status" value="1"/>
</dbReference>
<dbReference type="OrthoDB" id="47494at2759"/>
<keyword evidence="2" id="KW-0285">Flavoprotein</keyword>
<proteinExistence type="predicted"/>
<evidence type="ECO:0000313" key="6">
    <source>
        <dbReference type="EMBL" id="KAH7087086.1"/>
    </source>
</evidence>
<comment type="cofactor">
    <cofactor evidence="1">
        <name>FAD</name>
        <dbReference type="ChEBI" id="CHEBI:57692"/>
    </cofactor>
</comment>
<dbReference type="EMBL" id="JAGMVJ010000010">
    <property type="protein sequence ID" value="KAH7087086.1"/>
    <property type="molecule type" value="Genomic_DNA"/>
</dbReference>
<protein>
    <submittedName>
        <fullName evidence="6">Uncharacterized protein</fullName>
    </submittedName>
</protein>
<evidence type="ECO:0000256" key="1">
    <source>
        <dbReference type="ARBA" id="ARBA00001974"/>
    </source>
</evidence>
<reference evidence="6" key="1">
    <citation type="journal article" date="2021" name="Nat. Commun.">
        <title>Genetic determinants of endophytism in the Arabidopsis root mycobiome.</title>
        <authorList>
            <person name="Mesny F."/>
            <person name="Miyauchi S."/>
            <person name="Thiergart T."/>
            <person name="Pickel B."/>
            <person name="Atanasova L."/>
            <person name="Karlsson M."/>
            <person name="Huettel B."/>
            <person name="Barry K.W."/>
            <person name="Haridas S."/>
            <person name="Chen C."/>
            <person name="Bauer D."/>
            <person name="Andreopoulos W."/>
            <person name="Pangilinan J."/>
            <person name="LaButti K."/>
            <person name="Riley R."/>
            <person name="Lipzen A."/>
            <person name="Clum A."/>
            <person name="Drula E."/>
            <person name="Henrissat B."/>
            <person name="Kohler A."/>
            <person name="Grigoriev I.V."/>
            <person name="Martin F.M."/>
            <person name="Hacquard S."/>
        </authorList>
    </citation>
    <scope>NUCLEOTIDE SEQUENCE</scope>
    <source>
        <strain evidence="6">MPI-SDFR-AT-0120</strain>
    </source>
</reference>
<evidence type="ECO:0000256" key="3">
    <source>
        <dbReference type="ARBA" id="ARBA00022827"/>
    </source>
</evidence>
<evidence type="ECO:0000256" key="2">
    <source>
        <dbReference type="ARBA" id="ARBA00022630"/>
    </source>
</evidence>
<comment type="caution">
    <text evidence="6">The sequence shown here is derived from an EMBL/GenBank/DDBJ whole genome shotgun (WGS) entry which is preliminary data.</text>
</comment>
<evidence type="ECO:0000256" key="5">
    <source>
        <dbReference type="ARBA" id="ARBA00023033"/>
    </source>
</evidence>
<dbReference type="Proteomes" id="UP000813461">
    <property type="component" value="Unassembled WGS sequence"/>
</dbReference>
<dbReference type="GO" id="GO:0004497">
    <property type="term" value="F:monooxygenase activity"/>
    <property type="evidence" value="ECO:0007669"/>
    <property type="project" value="UniProtKB-KW"/>
</dbReference>
<gene>
    <name evidence="6" type="ORF">FB567DRAFT_560817</name>
</gene>
<dbReference type="Gene3D" id="3.50.50.60">
    <property type="entry name" value="FAD/NAD(P)-binding domain"/>
    <property type="match status" value="1"/>
</dbReference>
<name>A0A8K0VYE3_9PLEO</name>
<evidence type="ECO:0000313" key="7">
    <source>
        <dbReference type="Proteomes" id="UP000813461"/>
    </source>
</evidence>
<dbReference type="InterPro" id="IPR036188">
    <property type="entry name" value="FAD/NAD-bd_sf"/>
</dbReference>
<keyword evidence="4" id="KW-0560">Oxidoreductase</keyword>
<sequence length="358" mass="39799">MIGTAFLAKIVEHLGSGKIYKYPGKYNDTHALIIRAGITGLILAQAEKKDRIRCIISEREQSLNVRSNEGIMAIHWSLKRLETLLPTFPVPIDPGEHYPVIRGETGKMFVGVPYKRGLRVPRSKMRKLCVEDIARTGRGPACEEIALNSVEKVTTTSFSIWHMNLTVCYNDVDKARYVRSEFPTGFLALSEQFFHALQSISSMPDGPDHSESGISHLATAWCGVASHDLSYAECLAIIKEKAMEVAEPARSSFMWIPEGTQPRDNRQGRMTLVDNAAHLPPFITRDRGQGLNDYFTDVFDLVAKIKQVASAEKGALMPCGSEELKCSVENDIMLHGWEKVKQGPAFTNGARPVKGHDE</sequence>
<keyword evidence="7" id="KW-1185">Reference proteome</keyword>
<keyword evidence="5" id="KW-0503">Monooxygenase</keyword>
<organism evidence="6 7">
    <name type="scientific">Paraphoma chrysanthemicola</name>
    <dbReference type="NCBI Taxonomy" id="798071"/>
    <lineage>
        <taxon>Eukaryota</taxon>
        <taxon>Fungi</taxon>
        <taxon>Dikarya</taxon>
        <taxon>Ascomycota</taxon>
        <taxon>Pezizomycotina</taxon>
        <taxon>Dothideomycetes</taxon>
        <taxon>Pleosporomycetidae</taxon>
        <taxon>Pleosporales</taxon>
        <taxon>Pleosporineae</taxon>
        <taxon>Phaeosphaeriaceae</taxon>
        <taxon>Paraphoma</taxon>
    </lineage>
</organism>
<dbReference type="AlphaFoldDB" id="A0A8K0VYE3"/>